<dbReference type="GO" id="GO:0016199">
    <property type="term" value="P:axon midline choice point recognition"/>
    <property type="evidence" value="ECO:0007669"/>
    <property type="project" value="UniProtKB-ARBA"/>
</dbReference>
<evidence type="ECO:0000256" key="6">
    <source>
        <dbReference type="ARBA" id="ARBA00023163"/>
    </source>
</evidence>
<evidence type="ECO:0000256" key="4">
    <source>
        <dbReference type="ARBA" id="ARBA00022902"/>
    </source>
</evidence>
<feature type="domain" description="C2H2-type" evidence="12">
    <location>
        <begin position="475"/>
        <end position="502"/>
    </location>
</feature>
<evidence type="ECO:0000256" key="7">
    <source>
        <dbReference type="ARBA" id="ARBA00023242"/>
    </source>
</evidence>
<evidence type="ECO:0000256" key="3">
    <source>
        <dbReference type="ARBA" id="ARBA00022782"/>
    </source>
</evidence>
<gene>
    <name evidence="13" type="ORF">PV328_009709</name>
</gene>
<dbReference type="GO" id="GO:0048813">
    <property type="term" value="P:dendrite morphogenesis"/>
    <property type="evidence" value="ECO:0007669"/>
    <property type="project" value="UniProtKB-ARBA"/>
</dbReference>
<feature type="compositionally biased region" description="Low complexity" evidence="10">
    <location>
        <begin position="117"/>
        <end position="132"/>
    </location>
</feature>
<sequence length="542" mass="59869">MEDDQQFCLRWNNHQTTLIQNFDTLLESGTLVDCTLAAEGKYLKAHKVVLSACSPYFEGLLNEHYDKHPVFILKDVKFKELKAMMDYMYRGEVNISQDQLAALLKAAESLQIKGLSESKTGGSNSGSSSNNKTETRQQKVVSQPTATSLDIPHASSGLTIEKNTKVPRQSLAQVSVSDLPEDSASPQLPKGITSREGSQSPTARKRKRFRRRSIGDDSSMDNHEASNSSDMPQQMNAPALGIAPVVDEKSHVDSTDPLGRSALMQQLTKSTDEMLQMPIEKPEPNDALIEPKSEYLEDPEESVEDLTLDDDLNDQNEMEQDNNRAGPSHDPSQHPGLAAWHVSGDRSNAGGVVGSVAGAPGTTDEVFLAAQEAAQAHRDSQGMGALLSLLRSDYSTSGGSKHSTKKTRSMVSNESRNSRSSDGNFSEGTTTTTANTTTTRERSTREVIFPDSFEVLPQPRDLTYVGVPHEQQRKFRCRFCGKGYRWKSTMRRHETVECGGKPPAFQCPECPYKARQRGNLTVHYKRHHQKMGYDEGSQGSRD</sequence>
<evidence type="ECO:0000313" key="14">
    <source>
        <dbReference type="Proteomes" id="UP001168990"/>
    </source>
</evidence>
<proteinExistence type="predicted"/>
<feature type="region of interest" description="Disordered" evidence="10">
    <location>
        <begin position="115"/>
        <end position="235"/>
    </location>
</feature>
<evidence type="ECO:0000256" key="1">
    <source>
        <dbReference type="ARBA" id="ARBA00004123"/>
    </source>
</evidence>
<dbReference type="PROSITE" id="PS50157">
    <property type="entry name" value="ZINC_FINGER_C2H2_2"/>
    <property type="match status" value="2"/>
</dbReference>
<evidence type="ECO:0000259" key="11">
    <source>
        <dbReference type="PROSITE" id="PS50097"/>
    </source>
</evidence>
<dbReference type="InterPro" id="IPR051095">
    <property type="entry name" value="Dros_DevTransReg"/>
</dbReference>
<keyword evidence="9" id="KW-0863">Zinc-finger</keyword>
<dbReference type="GO" id="GO:0007464">
    <property type="term" value="P:R3/R4 cell fate commitment"/>
    <property type="evidence" value="ECO:0007669"/>
    <property type="project" value="UniProtKB-ARBA"/>
</dbReference>
<accession>A0AA39EWM2</accession>
<dbReference type="SMART" id="SM00225">
    <property type="entry name" value="BTB"/>
    <property type="match status" value="1"/>
</dbReference>
<feature type="domain" description="C2H2-type" evidence="12">
    <location>
        <begin position="505"/>
        <end position="532"/>
    </location>
</feature>
<dbReference type="GO" id="GO:0007526">
    <property type="term" value="P:larval somatic muscle development"/>
    <property type="evidence" value="ECO:0007669"/>
    <property type="project" value="UniProtKB-ARBA"/>
</dbReference>
<dbReference type="GO" id="GO:0008270">
    <property type="term" value="F:zinc ion binding"/>
    <property type="evidence" value="ECO:0007669"/>
    <property type="project" value="UniProtKB-KW"/>
</dbReference>
<keyword evidence="5" id="KW-0805">Transcription regulation</keyword>
<dbReference type="GO" id="GO:0006357">
    <property type="term" value="P:regulation of transcription by RNA polymerase II"/>
    <property type="evidence" value="ECO:0007669"/>
    <property type="project" value="TreeGrafter"/>
</dbReference>
<keyword evidence="3" id="KW-0221">Differentiation</keyword>
<feature type="compositionally biased region" description="Polar residues" evidence="10">
    <location>
        <begin position="410"/>
        <end position="426"/>
    </location>
</feature>
<keyword evidence="14" id="KW-1185">Reference proteome</keyword>
<feature type="compositionally biased region" description="Basic residues" evidence="10">
    <location>
        <begin position="203"/>
        <end position="212"/>
    </location>
</feature>
<organism evidence="13 14">
    <name type="scientific">Microctonus aethiopoides</name>
    <dbReference type="NCBI Taxonomy" id="144406"/>
    <lineage>
        <taxon>Eukaryota</taxon>
        <taxon>Metazoa</taxon>
        <taxon>Ecdysozoa</taxon>
        <taxon>Arthropoda</taxon>
        <taxon>Hexapoda</taxon>
        <taxon>Insecta</taxon>
        <taxon>Pterygota</taxon>
        <taxon>Neoptera</taxon>
        <taxon>Endopterygota</taxon>
        <taxon>Hymenoptera</taxon>
        <taxon>Apocrita</taxon>
        <taxon>Ichneumonoidea</taxon>
        <taxon>Braconidae</taxon>
        <taxon>Euphorinae</taxon>
        <taxon>Microctonus</taxon>
    </lineage>
</organism>
<keyword evidence="4" id="KW-0524">Neurogenesis</keyword>
<evidence type="ECO:0000256" key="9">
    <source>
        <dbReference type="PROSITE-ProRule" id="PRU00042"/>
    </source>
</evidence>
<dbReference type="GO" id="GO:0045476">
    <property type="term" value="P:nurse cell apoptotic process"/>
    <property type="evidence" value="ECO:0007669"/>
    <property type="project" value="UniProtKB-ARBA"/>
</dbReference>
<dbReference type="CDD" id="cd18315">
    <property type="entry name" value="BTB_POZ_BAB-like"/>
    <property type="match status" value="1"/>
</dbReference>
<reference evidence="13" key="1">
    <citation type="journal article" date="2023" name="bioRxiv">
        <title>Scaffold-level genome assemblies of two parasitoid biocontrol wasps reveal the parthenogenesis mechanism and an associated novel virus.</title>
        <authorList>
            <person name="Inwood S."/>
            <person name="Skelly J."/>
            <person name="Guhlin J."/>
            <person name="Harrop T."/>
            <person name="Goldson S."/>
            <person name="Dearden P."/>
        </authorList>
    </citation>
    <scope>NUCLEOTIDE SEQUENCE</scope>
    <source>
        <strain evidence="13">Irish</strain>
        <tissue evidence="13">Whole body</tissue>
    </source>
</reference>
<feature type="region of interest" description="Disordered" evidence="10">
    <location>
        <begin position="394"/>
        <end position="443"/>
    </location>
</feature>
<feature type="compositionally biased region" description="Polar residues" evidence="10">
    <location>
        <begin position="166"/>
        <end position="176"/>
    </location>
</feature>
<feature type="region of interest" description="Disordered" evidence="10">
    <location>
        <begin position="314"/>
        <end position="339"/>
    </location>
</feature>
<dbReference type="FunFam" id="3.30.710.10:FF:000091">
    <property type="entry name" value="Lola, isoform F"/>
    <property type="match status" value="1"/>
</dbReference>
<evidence type="ECO:0000256" key="10">
    <source>
        <dbReference type="SAM" id="MobiDB-lite"/>
    </source>
</evidence>
<dbReference type="InterPro" id="IPR013087">
    <property type="entry name" value="Znf_C2H2_type"/>
</dbReference>
<dbReference type="SUPFAM" id="SSF57667">
    <property type="entry name" value="beta-beta-alpha zinc fingers"/>
    <property type="match status" value="1"/>
</dbReference>
<evidence type="ECO:0000313" key="13">
    <source>
        <dbReference type="EMBL" id="KAK0158747.1"/>
    </source>
</evidence>
<keyword evidence="2" id="KW-0217">Developmental protein</keyword>
<dbReference type="Proteomes" id="UP001168990">
    <property type="component" value="Unassembled WGS sequence"/>
</dbReference>
<dbReference type="GO" id="GO:0008406">
    <property type="term" value="P:gonad development"/>
    <property type="evidence" value="ECO:0007669"/>
    <property type="project" value="UniProtKB-ARBA"/>
</dbReference>
<keyword evidence="9" id="KW-0862">Zinc</keyword>
<feature type="compositionally biased region" description="Low complexity" evidence="10">
    <location>
        <begin position="427"/>
        <end position="438"/>
    </location>
</feature>
<dbReference type="EMBL" id="JAQQBS010001424">
    <property type="protein sequence ID" value="KAK0158747.1"/>
    <property type="molecule type" value="Genomic_DNA"/>
</dbReference>
<comment type="caution">
    <text evidence="13">The sequence shown here is derived from an EMBL/GenBank/DDBJ whole genome shotgun (WGS) entry which is preliminary data.</text>
</comment>
<dbReference type="Gene3D" id="3.30.160.60">
    <property type="entry name" value="Classic Zinc Finger"/>
    <property type="match status" value="1"/>
</dbReference>
<name>A0AA39EWM2_9HYME</name>
<feature type="compositionally biased region" description="Polar residues" evidence="10">
    <location>
        <begin position="225"/>
        <end position="235"/>
    </location>
</feature>
<keyword evidence="7" id="KW-0539">Nucleus</keyword>
<dbReference type="PANTHER" id="PTHR23110:SF111">
    <property type="entry name" value="LONGITUDINALS LACKING PROTEIN, ISOFORMS F_I_K_T"/>
    <property type="match status" value="1"/>
</dbReference>
<dbReference type="GO" id="GO:0005634">
    <property type="term" value="C:nucleus"/>
    <property type="evidence" value="ECO:0007669"/>
    <property type="project" value="UniProtKB-SubCell"/>
</dbReference>
<dbReference type="Gene3D" id="3.30.710.10">
    <property type="entry name" value="Potassium Channel Kv1.1, Chain A"/>
    <property type="match status" value="1"/>
</dbReference>
<dbReference type="GO" id="GO:0045467">
    <property type="term" value="P:R7 cell development"/>
    <property type="evidence" value="ECO:0007669"/>
    <property type="project" value="UniProtKB-ARBA"/>
</dbReference>
<comment type="function">
    <text evidence="8">Putative transcription factor required for axon growth and guidance in the central and peripheral nervous systems. Repels CNS axons away from the midline by promoting the expression of the midline repellent sli and its receptor robo.</text>
</comment>
<dbReference type="InterPro" id="IPR011333">
    <property type="entry name" value="SKP1/BTB/POZ_sf"/>
</dbReference>
<dbReference type="GO" id="GO:0035167">
    <property type="term" value="P:larval lymph gland hemopoiesis"/>
    <property type="evidence" value="ECO:0007669"/>
    <property type="project" value="UniProtKB-ARBA"/>
</dbReference>
<dbReference type="SUPFAM" id="SSF54695">
    <property type="entry name" value="POZ domain"/>
    <property type="match status" value="1"/>
</dbReference>
<dbReference type="InterPro" id="IPR036236">
    <property type="entry name" value="Znf_C2H2_sf"/>
</dbReference>
<evidence type="ECO:0000256" key="2">
    <source>
        <dbReference type="ARBA" id="ARBA00022473"/>
    </source>
</evidence>
<comment type="subcellular location">
    <subcellularLocation>
        <location evidence="1">Nucleus</location>
    </subcellularLocation>
</comment>
<reference evidence="13" key="2">
    <citation type="submission" date="2023-03" db="EMBL/GenBank/DDBJ databases">
        <authorList>
            <person name="Inwood S.N."/>
            <person name="Skelly J.G."/>
            <person name="Guhlin J."/>
            <person name="Harrop T.W.R."/>
            <person name="Goldson S.G."/>
            <person name="Dearden P.K."/>
        </authorList>
    </citation>
    <scope>NUCLEOTIDE SEQUENCE</scope>
    <source>
        <strain evidence="13">Irish</strain>
        <tissue evidence="13">Whole body</tissue>
    </source>
</reference>
<keyword evidence="6" id="KW-0804">Transcription</keyword>
<dbReference type="SMART" id="SM00355">
    <property type="entry name" value="ZnF_C2H2"/>
    <property type="match status" value="2"/>
</dbReference>
<evidence type="ECO:0000259" key="12">
    <source>
        <dbReference type="PROSITE" id="PS50157"/>
    </source>
</evidence>
<dbReference type="InterPro" id="IPR000210">
    <property type="entry name" value="BTB/POZ_dom"/>
</dbReference>
<dbReference type="PANTHER" id="PTHR23110">
    <property type="entry name" value="BTB DOMAIN TRANSCRIPTION FACTOR"/>
    <property type="match status" value="1"/>
</dbReference>
<evidence type="ECO:0000256" key="8">
    <source>
        <dbReference type="ARBA" id="ARBA00037382"/>
    </source>
</evidence>
<dbReference type="AlphaFoldDB" id="A0AA39EWM2"/>
<dbReference type="Pfam" id="PF00651">
    <property type="entry name" value="BTB"/>
    <property type="match status" value="1"/>
</dbReference>
<evidence type="ECO:0008006" key="15">
    <source>
        <dbReference type="Google" id="ProtNLM"/>
    </source>
</evidence>
<protein>
    <recommendedName>
        <fullName evidence="15">Longitudinals lacking protein</fullName>
    </recommendedName>
</protein>
<evidence type="ECO:0000256" key="5">
    <source>
        <dbReference type="ARBA" id="ARBA00023015"/>
    </source>
</evidence>
<feature type="domain" description="BTB" evidence="11">
    <location>
        <begin position="32"/>
        <end position="97"/>
    </location>
</feature>
<feature type="compositionally biased region" description="Polar residues" evidence="10">
    <location>
        <begin position="138"/>
        <end position="148"/>
    </location>
</feature>
<dbReference type="PROSITE" id="PS50097">
    <property type="entry name" value="BTB"/>
    <property type="match status" value="1"/>
</dbReference>
<keyword evidence="9" id="KW-0479">Metal-binding</keyword>